<dbReference type="InterPro" id="IPR017868">
    <property type="entry name" value="Filamin/ABP280_repeat-like"/>
</dbReference>
<dbReference type="PROSITE" id="PS50194">
    <property type="entry name" value="FILAMIN_REPEAT"/>
    <property type="match status" value="1"/>
</dbReference>
<dbReference type="AlphaFoldDB" id="A0A1D3D8Q0"/>
<dbReference type="InterPro" id="IPR001298">
    <property type="entry name" value="Filamin/ABP280_rpt"/>
</dbReference>
<name>A0A1D3D8Q0_9EIME</name>
<proteinExistence type="predicted"/>
<dbReference type="Pfam" id="PF00630">
    <property type="entry name" value="Filamin"/>
    <property type="match status" value="1"/>
</dbReference>
<feature type="region of interest" description="Disordered" evidence="3">
    <location>
        <begin position="110"/>
        <end position="163"/>
    </location>
</feature>
<protein>
    <submittedName>
        <fullName evidence="4">Filamin abp280 repeat-containing protein</fullName>
    </submittedName>
</protein>
<evidence type="ECO:0000313" key="5">
    <source>
        <dbReference type="Proteomes" id="UP000095192"/>
    </source>
</evidence>
<dbReference type="VEuPathDB" id="ToxoDB:cyc_02464"/>
<reference evidence="4 5" key="1">
    <citation type="journal article" date="2016" name="BMC Genomics">
        <title>Comparative genomics reveals Cyclospora cayetanensis possesses coccidia-like metabolism and invasion components but unique surface antigens.</title>
        <authorList>
            <person name="Liu S."/>
            <person name="Wang L."/>
            <person name="Zheng H."/>
            <person name="Xu Z."/>
            <person name="Roellig D.M."/>
            <person name="Li N."/>
            <person name="Frace M.A."/>
            <person name="Tang K."/>
            <person name="Arrowood M.J."/>
            <person name="Moss D.M."/>
            <person name="Zhang L."/>
            <person name="Feng Y."/>
            <person name="Xiao L."/>
        </authorList>
    </citation>
    <scope>NUCLEOTIDE SEQUENCE [LARGE SCALE GENOMIC DNA]</scope>
    <source>
        <strain evidence="4 5">CHN_HEN01</strain>
    </source>
</reference>
<feature type="compositionally biased region" description="Low complexity" evidence="3">
    <location>
        <begin position="58"/>
        <end position="79"/>
    </location>
</feature>
<feature type="compositionally biased region" description="Polar residues" evidence="3">
    <location>
        <begin position="773"/>
        <end position="782"/>
    </location>
</feature>
<evidence type="ECO:0000256" key="2">
    <source>
        <dbReference type="SAM" id="Coils"/>
    </source>
</evidence>
<keyword evidence="5" id="KW-1185">Reference proteome</keyword>
<keyword evidence="2" id="KW-0175">Coiled coil</keyword>
<feature type="region of interest" description="Disordered" evidence="3">
    <location>
        <begin position="1"/>
        <end position="23"/>
    </location>
</feature>
<accession>A0A1D3D8Q0</accession>
<feature type="coiled-coil region" evidence="2">
    <location>
        <begin position="563"/>
        <end position="594"/>
    </location>
</feature>
<gene>
    <name evidence="4" type="ORF">cyc_02464</name>
</gene>
<dbReference type="Gene3D" id="2.60.40.10">
    <property type="entry name" value="Immunoglobulins"/>
    <property type="match status" value="2"/>
</dbReference>
<evidence type="ECO:0000256" key="1">
    <source>
        <dbReference type="PROSITE-ProRule" id="PRU00087"/>
    </source>
</evidence>
<dbReference type="SMART" id="SM00557">
    <property type="entry name" value="IG_FLMN"/>
    <property type="match status" value="1"/>
</dbReference>
<feature type="region of interest" description="Disordered" evidence="3">
    <location>
        <begin position="300"/>
        <end position="330"/>
    </location>
</feature>
<dbReference type="InterPro" id="IPR014756">
    <property type="entry name" value="Ig_E-set"/>
</dbReference>
<organism evidence="4 5">
    <name type="scientific">Cyclospora cayetanensis</name>
    <dbReference type="NCBI Taxonomy" id="88456"/>
    <lineage>
        <taxon>Eukaryota</taxon>
        <taxon>Sar</taxon>
        <taxon>Alveolata</taxon>
        <taxon>Apicomplexa</taxon>
        <taxon>Conoidasida</taxon>
        <taxon>Coccidia</taxon>
        <taxon>Eucoccidiorida</taxon>
        <taxon>Eimeriorina</taxon>
        <taxon>Eimeriidae</taxon>
        <taxon>Cyclospora</taxon>
    </lineage>
</organism>
<dbReference type="SUPFAM" id="SSF81296">
    <property type="entry name" value="E set domains"/>
    <property type="match status" value="2"/>
</dbReference>
<sequence>MKLSTSTSHQETDGWLSREGSLLPGVTKGLRNLSVSNMRKSISHLASKLGASSKTPTSAAFESAARISAESSSSPPSSEGKPLAPQDRGNASVASTQVASKTMMSFEKRLPEEDAGQGGHSEFKAITTPTQESPPLPRTPLRETERPSAEKSPVRATSSTQSVDSVISLDFESHTPRSASVDADTAPARSLKWGAFLEKILAKSSDSELRPEPPVTASWERASKQQNSWETLITRDTALDAGARAHLSIPDTSKVHCAFSLQSRWCCAQFFIQAVTVDGRFAPHGGARFVVYVHPVEDPHRGEEGSLLPELDPRRRGGRDSTGENSLEKPSVAQVLDNEDGSCTVFFSCSVAVRHQVTILLDDKYPVASSPYIVSVVPGRIDPSQTVAHGESLKFFGRNGEMNDFVIQARDAHGNNIKCGGDALCVEGLGAINVVETLDFNDGLYRVKFFVRAGCESQYCQLNIRCYGQHIQGSPFYPKPFPEATPRPSPKPKPKAFTMMDLMNPSKSLIGAMNKFSSRMEETISPKLPTVPPFPSTAETHDLLRKLMDRLAPANVDLTPHHLAEMRRQLKLCLRDLADREEDLENMLDCIKRHVSAGLLHAKIEDFGKADFDRLTKSVAQIQKQLHTTYKSLQHRVADSLPVTFELEDPVEIKRAHKERRAKLIQVHSQLQAKERELRVREKKIKEQISSYMSELALDLKSREHALEMEQRALNTNTRQVLKLTSNRLKKHARREALTACEREPVEAHKSSLWQRDFHRMLLEAPIVMASSKATAPKSTGAATHAAPPEPTRQVETRPVDPNSFAFWLAEKQYAVAHKGILGGVVGRALDDRTAYRQTNLRRGNPSRVTFTEWRAGSNQG</sequence>
<dbReference type="InParanoid" id="A0A1D3D8Q0"/>
<dbReference type="VEuPathDB" id="ToxoDB:LOC34619314"/>
<feature type="region of interest" description="Disordered" evidence="3">
    <location>
        <begin position="47"/>
        <end position="98"/>
    </location>
</feature>
<comment type="caution">
    <text evidence="4">The sequence shown here is derived from an EMBL/GenBank/DDBJ whole genome shotgun (WGS) entry which is preliminary data.</text>
</comment>
<evidence type="ECO:0000313" key="4">
    <source>
        <dbReference type="EMBL" id="OEH79840.1"/>
    </source>
</evidence>
<feature type="compositionally biased region" description="Basic and acidic residues" evidence="3">
    <location>
        <begin position="140"/>
        <end position="153"/>
    </location>
</feature>
<dbReference type="EMBL" id="JROU02000264">
    <property type="protein sequence ID" value="OEH79840.1"/>
    <property type="molecule type" value="Genomic_DNA"/>
</dbReference>
<feature type="compositionally biased region" description="Basic and acidic residues" evidence="3">
    <location>
        <begin position="311"/>
        <end position="322"/>
    </location>
</feature>
<feature type="region of interest" description="Disordered" evidence="3">
    <location>
        <begin position="773"/>
        <end position="799"/>
    </location>
</feature>
<evidence type="ECO:0000256" key="3">
    <source>
        <dbReference type="SAM" id="MobiDB-lite"/>
    </source>
</evidence>
<dbReference type="InterPro" id="IPR013783">
    <property type="entry name" value="Ig-like_fold"/>
</dbReference>
<dbReference type="Proteomes" id="UP000095192">
    <property type="component" value="Unassembled WGS sequence"/>
</dbReference>
<feature type="repeat" description="Filamin" evidence="1">
    <location>
        <begin position="333"/>
        <end position="376"/>
    </location>
</feature>